<proteinExistence type="predicted"/>
<organism evidence="3 4">
    <name type="scientific">Dictyobacter arantiisoli</name>
    <dbReference type="NCBI Taxonomy" id="2014874"/>
    <lineage>
        <taxon>Bacteria</taxon>
        <taxon>Bacillati</taxon>
        <taxon>Chloroflexota</taxon>
        <taxon>Ktedonobacteria</taxon>
        <taxon>Ktedonobacterales</taxon>
        <taxon>Dictyobacteraceae</taxon>
        <taxon>Dictyobacter</taxon>
    </lineage>
</organism>
<keyword evidence="2" id="KW-1133">Transmembrane helix</keyword>
<dbReference type="AlphaFoldDB" id="A0A5A5THM6"/>
<protein>
    <recommendedName>
        <fullName evidence="5">Leucine-binding protein domain-containing protein</fullName>
    </recommendedName>
</protein>
<feature type="region of interest" description="Disordered" evidence="1">
    <location>
        <begin position="1"/>
        <end position="24"/>
    </location>
</feature>
<keyword evidence="4" id="KW-1185">Reference proteome</keyword>
<dbReference type="Gene3D" id="3.40.50.2300">
    <property type="match status" value="2"/>
</dbReference>
<evidence type="ECO:0000313" key="4">
    <source>
        <dbReference type="Proteomes" id="UP000322530"/>
    </source>
</evidence>
<evidence type="ECO:0000313" key="3">
    <source>
        <dbReference type="EMBL" id="GCF10646.1"/>
    </source>
</evidence>
<keyword evidence="2" id="KW-0472">Membrane</keyword>
<accession>A0A5A5THM6</accession>
<dbReference type="OrthoDB" id="136386at2"/>
<sequence length="634" mass="69196">MSQDTLLPDPKITQQPPPEPSSSTRGIARGALCLLLILLFLFFFKNSDALQVFGILVAILSINLFEPVFGFIDRLDATILRILGRFMDISHLVVTSHLPVAGQRIKGHSHIIIPVICVLVIVYLLFHTFIATSLVTVSDFSCLQTSLPVPTQFCQNGIGMTALPDTVQIGLLTSSEQGPFDLSSLNGQEKQVESLIFQEDQQACSGAHITLADVSLLSRTIEDPTDSASKGLDDIRGAYLAQHDYNATRASYNPTQHGGQPFVSVCLLLANMGTLVTADQKSAGNLYTIPQIVKRLIQYNRTDPTFRGIVGFPYSTQASEAIHEFQQWGQRSIPIISPSATSYMLSNVANFYRVSPPDTSQGQAMAYYACHQLFKGSHPSDIDIFSNSDTYSSSLSSNFKDAVTSCFTADHIHYENYLNGNLASIKLATKHAMDQHYSLIYFPGYESDLDTLQAQIQSSVQGRSSHSITILGGDGLEDVVNPGHDTFAPVYSTVYASPLANADSINHSFVREYQSQNFPMPYLADAVPGYTLLPQGVIRSYNAMKMFTSTLNDLALQSRASTQDNINSDLASISFDGIGGHFSFQGGAFNSSYISDPQGKSTLVYIMCTTYTHNIRLAAIYNGTNLTTVQGSCS</sequence>
<evidence type="ECO:0000256" key="1">
    <source>
        <dbReference type="SAM" id="MobiDB-lite"/>
    </source>
</evidence>
<name>A0A5A5THM6_9CHLR</name>
<dbReference type="InterPro" id="IPR028082">
    <property type="entry name" value="Peripla_BP_I"/>
</dbReference>
<evidence type="ECO:0000256" key="2">
    <source>
        <dbReference type="SAM" id="Phobius"/>
    </source>
</evidence>
<evidence type="ECO:0008006" key="5">
    <source>
        <dbReference type="Google" id="ProtNLM"/>
    </source>
</evidence>
<comment type="caution">
    <text evidence="3">The sequence shown here is derived from an EMBL/GenBank/DDBJ whole genome shotgun (WGS) entry which is preliminary data.</text>
</comment>
<dbReference type="Proteomes" id="UP000322530">
    <property type="component" value="Unassembled WGS sequence"/>
</dbReference>
<dbReference type="EMBL" id="BIXY01000078">
    <property type="protein sequence ID" value="GCF10646.1"/>
    <property type="molecule type" value="Genomic_DNA"/>
</dbReference>
<feature type="transmembrane region" description="Helical" evidence="2">
    <location>
        <begin position="111"/>
        <end position="135"/>
    </location>
</feature>
<feature type="transmembrane region" description="Helical" evidence="2">
    <location>
        <begin position="50"/>
        <end position="72"/>
    </location>
</feature>
<keyword evidence="2" id="KW-0812">Transmembrane</keyword>
<gene>
    <name evidence="3" type="ORF">KDI_42100</name>
</gene>
<dbReference type="SUPFAM" id="SSF53822">
    <property type="entry name" value="Periplasmic binding protein-like I"/>
    <property type="match status" value="1"/>
</dbReference>
<dbReference type="RefSeq" id="WP_149403519.1">
    <property type="nucleotide sequence ID" value="NZ_BIXY01000078.1"/>
</dbReference>
<reference evidence="3 4" key="1">
    <citation type="submission" date="2019-01" db="EMBL/GenBank/DDBJ databases">
        <title>Draft genome sequence of Dictyobacter sp. Uno17.</title>
        <authorList>
            <person name="Wang C.M."/>
            <person name="Zheng Y."/>
            <person name="Sakai Y."/>
            <person name="Abe K."/>
            <person name="Yokota A."/>
            <person name="Yabe S."/>
        </authorList>
    </citation>
    <scope>NUCLEOTIDE SEQUENCE [LARGE SCALE GENOMIC DNA]</scope>
    <source>
        <strain evidence="3 4">Uno17</strain>
    </source>
</reference>
<feature type="transmembrane region" description="Helical" evidence="2">
    <location>
        <begin position="26"/>
        <end position="44"/>
    </location>
</feature>